<dbReference type="InterPro" id="IPR036249">
    <property type="entry name" value="Thioredoxin-like_sf"/>
</dbReference>
<dbReference type="EMBL" id="AL646052">
    <property type="protein sequence ID" value="CAD15348.1"/>
    <property type="molecule type" value="Genomic_DNA"/>
</dbReference>
<dbReference type="GO" id="GO:0102039">
    <property type="term" value="F:NADH-dependent peroxiredoxin activity"/>
    <property type="evidence" value="ECO:0007669"/>
    <property type="project" value="UniProtKB-EC"/>
</dbReference>
<dbReference type="InterPro" id="IPR000866">
    <property type="entry name" value="AhpC/TSA"/>
</dbReference>
<proteinExistence type="predicted"/>
<dbReference type="KEGG" id="rso:RSc1646"/>
<dbReference type="HOGENOM" id="CLU_042529_21_3_4"/>
<dbReference type="Proteomes" id="UP000001436">
    <property type="component" value="Chromosome"/>
</dbReference>
<evidence type="ECO:0000256" key="3">
    <source>
        <dbReference type="ARBA" id="ARBA00017462"/>
    </source>
</evidence>
<sequence>MRPGTTDAWPIAAHSPIVAGRVRPPLACLAGALLVCRTPSAAPPQEKPMKTIGDKLEPFKVIGVKPGFNRHEENGQSAFEDITEASFPGKWKVIYFYPKDFTFVCPTEIVAFARLNQDFEDRDTVVLGGSTDNEFVKLAWRREHKDLDRLKQWSFADTTGALIDQLGVREHEAGVALRATFIVDPDNVIQHVSVNNLNVGRNPDEVLRILDALQTDELCPCNRAVGGATL</sequence>
<dbReference type="GO" id="GO:0006979">
    <property type="term" value="P:response to oxidative stress"/>
    <property type="evidence" value="ECO:0007669"/>
    <property type="project" value="TreeGrafter"/>
</dbReference>
<keyword evidence="6" id="KW-0560">Oxidoreductase</keyword>
<comment type="catalytic activity">
    <reaction evidence="9">
        <text>a hydroperoxide + NADH + H(+) = an alcohol + NAD(+) + H2O</text>
        <dbReference type="Rhea" id="RHEA:62628"/>
        <dbReference type="ChEBI" id="CHEBI:15377"/>
        <dbReference type="ChEBI" id="CHEBI:15378"/>
        <dbReference type="ChEBI" id="CHEBI:30879"/>
        <dbReference type="ChEBI" id="CHEBI:35924"/>
        <dbReference type="ChEBI" id="CHEBI:57540"/>
        <dbReference type="ChEBI" id="CHEBI:57945"/>
        <dbReference type="EC" id="1.11.1.26"/>
    </reaction>
</comment>
<evidence type="ECO:0000256" key="1">
    <source>
        <dbReference type="ARBA" id="ARBA00011654"/>
    </source>
</evidence>
<evidence type="ECO:0000256" key="5">
    <source>
        <dbReference type="ARBA" id="ARBA00022862"/>
    </source>
</evidence>
<evidence type="ECO:0000256" key="8">
    <source>
        <dbReference type="ARBA" id="ARBA00032077"/>
    </source>
</evidence>
<keyword evidence="5" id="KW-0049">Antioxidant</keyword>
<dbReference type="EnsemblBacteria" id="CAD15348">
    <property type="protein sequence ID" value="CAD15348"/>
    <property type="gene ID" value="RSc1646"/>
</dbReference>
<gene>
    <name evidence="11" type="primary">ahpC2</name>
    <name evidence="11" type="ordered locus">RSc1646</name>
</gene>
<dbReference type="InterPro" id="IPR013766">
    <property type="entry name" value="Thioredoxin_domain"/>
</dbReference>
<dbReference type="PeroxiBase" id="12502">
    <property type="entry name" value="RsoAhpC_GMI1000"/>
</dbReference>
<dbReference type="CDD" id="cd03015">
    <property type="entry name" value="PRX_Typ2cys"/>
    <property type="match status" value="1"/>
</dbReference>
<evidence type="ECO:0000313" key="12">
    <source>
        <dbReference type="Proteomes" id="UP000001436"/>
    </source>
</evidence>
<keyword evidence="4" id="KW-0575">Peroxidase</keyword>
<dbReference type="EC" id="1.11.1.26" evidence="2"/>
<accession>Q8XYW0</accession>
<reference evidence="11 12" key="1">
    <citation type="journal article" date="2002" name="Nature">
        <title>Genome sequence of the plant pathogen Ralstonia solanacearum.</title>
        <authorList>
            <person name="Salanoubat M."/>
            <person name="Genin S."/>
            <person name="Artiguenave F."/>
            <person name="Gouzy J."/>
            <person name="Mangenot S."/>
            <person name="Arlat M."/>
            <person name="Billault A."/>
            <person name="Brottier P."/>
            <person name="Camus J.C."/>
            <person name="Cattolico L."/>
            <person name="Chandler M."/>
            <person name="Choisne N."/>
            <person name="Claudel-Renard C."/>
            <person name="Cunnac S."/>
            <person name="Demange N."/>
            <person name="Gaspin C."/>
            <person name="Lavie M."/>
            <person name="Moisan A."/>
            <person name="Robert C."/>
            <person name="Saurin W."/>
            <person name="Schiex T."/>
            <person name="Siguier P."/>
            <person name="Thebault P."/>
            <person name="Whalen M."/>
            <person name="Wincker P."/>
            <person name="Levy M."/>
            <person name="Weissenbach J."/>
            <person name="Boucher C.A."/>
        </authorList>
    </citation>
    <scope>NUCLEOTIDE SEQUENCE [LARGE SCALE GENOMIC DNA]</scope>
    <source>
        <strain evidence="12">ATCC BAA-1114 / GMI1000</strain>
    </source>
</reference>
<dbReference type="eggNOG" id="COG0450">
    <property type="taxonomic scope" value="Bacteria"/>
</dbReference>
<evidence type="ECO:0000256" key="6">
    <source>
        <dbReference type="ARBA" id="ARBA00023002"/>
    </source>
</evidence>
<dbReference type="STRING" id="267608.RSc1646"/>
<dbReference type="GO" id="GO:0008379">
    <property type="term" value="F:thioredoxin peroxidase activity"/>
    <property type="evidence" value="ECO:0007669"/>
    <property type="project" value="TreeGrafter"/>
</dbReference>
<keyword evidence="7" id="KW-0676">Redox-active center</keyword>
<evidence type="ECO:0000256" key="4">
    <source>
        <dbReference type="ARBA" id="ARBA00022559"/>
    </source>
</evidence>
<evidence type="ECO:0000313" key="11">
    <source>
        <dbReference type="EMBL" id="CAD15348.1"/>
    </source>
</evidence>
<keyword evidence="12" id="KW-1185">Reference proteome</keyword>
<dbReference type="SUPFAM" id="SSF52833">
    <property type="entry name" value="Thioredoxin-like"/>
    <property type="match status" value="1"/>
</dbReference>
<feature type="domain" description="Thioredoxin" evidence="10">
    <location>
        <begin position="50"/>
        <end position="215"/>
    </location>
</feature>
<dbReference type="PANTHER" id="PTHR10681:SF121">
    <property type="entry name" value="ALKYL HYDROPEROXIDE REDUCTASE C"/>
    <property type="match status" value="1"/>
</dbReference>
<dbReference type="GO" id="GO:0042744">
    <property type="term" value="P:hydrogen peroxide catabolic process"/>
    <property type="evidence" value="ECO:0007669"/>
    <property type="project" value="TreeGrafter"/>
</dbReference>
<name>Q8XYW0_RALN1</name>
<comment type="subunit">
    <text evidence="1">Homodimer; disulfide-linked, upon oxidation. 5 homodimers assemble to form a ring-like decamer.</text>
</comment>
<dbReference type="AlphaFoldDB" id="Q8XYW0"/>
<dbReference type="Pfam" id="PF00578">
    <property type="entry name" value="AhpC-TSA"/>
    <property type="match status" value="1"/>
</dbReference>
<dbReference type="PANTHER" id="PTHR10681">
    <property type="entry name" value="THIOREDOXIN PEROXIDASE"/>
    <property type="match status" value="1"/>
</dbReference>
<dbReference type="Gene3D" id="3.40.30.10">
    <property type="entry name" value="Glutaredoxin"/>
    <property type="match status" value="1"/>
</dbReference>
<evidence type="ECO:0000259" key="10">
    <source>
        <dbReference type="PROSITE" id="PS51352"/>
    </source>
</evidence>
<dbReference type="GO" id="GO:0045454">
    <property type="term" value="P:cell redox homeostasis"/>
    <property type="evidence" value="ECO:0007669"/>
    <property type="project" value="TreeGrafter"/>
</dbReference>
<evidence type="ECO:0000256" key="7">
    <source>
        <dbReference type="ARBA" id="ARBA00023284"/>
    </source>
</evidence>
<evidence type="ECO:0000256" key="2">
    <source>
        <dbReference type="ARBA" id="ARBA00013021"/>
    </source>
</evidence>
<dbReference type="GO" id="GO:0005829">
    <property type="term" value="C:cytosol"/>
    <property type="evidence" value="ECO:0007669"/>
    <property type="project" value="TreeGrafter"/>
</dbReference>
<organism evidence="11 12">
    <name type="scientific">Ralstonia nicotianae (strain ATCC BAA-1114 / GMI1000)</name>
    <name type="common">Ralstonia solanacearum</name>
    <dbReference type="NCBI Taxonomy" id="267608"/>
    <lineage>
        <taxon>Bacteria</taxon>
        <taxon>Pseudomonadati</taxon>
        <taxon>Pseudomonadota</taxon>
        <taxon>Betaproteobacteria</taxon>
        <taxon>Burkholderiales</taxon>
        <taxon>Burkholderiaceae</taxon>
        <taxon>Ralstonia</taxon>
        <taxon>Ralstonia solanacearum species complex</taxon>
    </lineage>
</organism>
<evidence type="ECO:0000256" key="9">
    <source>
        <dbReference type="ARBA" id="ARBA00047572"/>
    </source>
</evidence>
<dbReference type="GO" id="GO:0033554">
    <property type="term" value="P:cellular response to stress"/>
    <property type="evidence" value="ECO:0007669"/>
    <property type="project" value="TreeGrafter"/>
</dbReference>
<dbReference type="PROSITE" id="PS51352">
    <property type="entry name" value="THIOREDOXIN_2"/>
    <property type="match status" value="1"/>
</dbReference>
<protein>
    <recommendedName>
        <fullName evidence="3">Alkyl hydroperoxide reductase C</fullName>
        <ecNumber evidence="2">1.11.1.26</ecNumber>
    </recommendedName>
    <alternativeName>
        <fullName evidence="8">Peroxiredoxin</fullName>
    </alternativeName>
</protein>
<dbReference type="InterPro" id="IPR050217">
    <property type="entry name" value="Peroxiredoxin"/>
</dbReference>